<proteinExistence type="predicted"/>
<dbReference type="EMBL" id="JARKIK010000019">
    <property type="protein sequence ID" value="KAK8745700.1"/>
    <property type="molecule type" value="Genomic_DNA"/>
</dbReference>
<gene>
    <name evidence="2" type="ORF">OTU49_000330</name>
</gene>
<comment type="caution">
    <text evidence="2">The sequence shown here is derived from an EMBL/GenBank/DDBJ whole genome shotgun (WGS) entry which is preliminary data.</text>
</comment>
<keyword evidence="3" id="KW-1185">Reference proteome</keyword>
<accession>A0AAW0XRV6</accession>
<organism evidence="2 3">
    <name type="scientific">Cherax quadricarinatus</name>
    <name type="common">Australian red claw crayfish</name>
    <dbReference type="NCBI Taxonomy" id="27406"/>
    <lineage>
        <taxon>Eukaryota</taxon>
        <taxon>Metazoa</taxon>
        <taxon>Ecdysozoa</taxon>
        <taxon>Arthropoda</taxon>
        <taxon>Crustacea</taxon>
        <taxon>Multicrustacea</taxon>
        <taxon>Malacostraca</taxon>
        <taxon>Eumalacostraca</taxon>
        <taxon>Eucarida</taxon>
        <taxon>Decapoda</taxon>
        <taxon>Pleocyemata</taxon>
        <taxon>Astacidea</taxon>
        <taxon>Parastacoidea</taxon>
        <taxon>Parastacidae</taxon>
        <taxon>Cherax</taxon>
    </lineage>
</organism>
<dbReference type="Proteomes" id="UP001445076">
    <property type="component" value="Unassembled WGS sequence"/>
</dbReference>
<feature type="compositionally biased region" description="Low complexity" evidence="1">
    <location>
        <begin position="144"/>
        <end position="160"/>
    </location>
</feature>
<reference evidence="2 3" key="1">
    <citation type="journal article" date="2024" name="BMC Genomics">
        <title>Genome assembly of redclaw crayfish (Cherax quadricarinatus) provides insights into its immune adaptation and hypoxia tolerance.</title>
        <authorList>
            <person name="Liu Z."/>
            <person name="Zheng J."/>
            <person name="Li H."/>
            <person name="Fang K."/>
            <person name="Wang S."/>
            <person name="He J."/>
            <person name="Zhou D."/>
            <person name="Weng S."/>
            <person name="Chi M."/>
            <person name="Gu Z."/>
            <person name="He J."/>
            <person name="Li F."/>
            <person name="Wang M."/>
        </authorList>
    </citation>
    <scope>NUCLEOTIDE SEQUENCE [LARGE SCALE GENOMIC DNA]</scope>
    <source>
        <strain evidence="2">ZL_2023a</strain>
    </source>
</reference>
<feature type="region of interest" description="Disordered" evidence="1">
    <location>
        <begin position="248"/>
        <end position="284"/>
    </location>
</feature>
<feature type="compositionally biased region" description="Polar residues" evidence="1">
    <location>
        <begin position="108"/>
        <end position="127"/>
    </location>
</feature>
<feature type="region of interest" description="Disordered" evidence="1">
    <location>
        <begin position="93"/>
        <end position="182"/>
    </location>
</feature>
<protein>
    <submittedName>
        <fullName evidence="2">Uncharacterized protein</fullName>
    </submittedName>
</protein>
<dbReference type="AlphaFoldDB" id="A0AAW0XRV6"/>
<evidence type="ECO:0000313" key="3">
    <source>
        <dbReference type="Proteomes" id="UP001445076"/>
    </source>
</evidence>
<evidence type="ECO:0000313" key="2">
    <source>
        <dbReference type="EMBL" id="KAK8745700.1"/>
    </source>
</evidence>
<feature type="compositionally biased region" description="Polar residues" evidence="1">
    <location>
        <begin position="254"/>
        <end position="284"/>
    </location>
</feature>
<name>A0AAW0XRV6_CHEQU</name>
<evidence type="ECO:0000256" key="1">
    <source>
        <dbReference type="SAM" id="MobiDB-lite"/>
    </source>
</evidence>
<feature type="compositionally biased region" description="Polar residues" evidence="1">
    <location>
        <begin position="170"/>
        <end position="180"/>
    </location>
</feature>
<sequence length="284" mass="30382">MISPGDSDIVSQEWENHQQDGAGVILGQVGREITHTTLNNLINNVMPHTVLDSSVTSSLQLDLQIAASWSHDHHQELWNVVDELLMNTSEENASENLVGGGPEGGATSPVQSSLPCPSQPLQESFNGESVGGAPSSAYSPHTRSSPLLPQESKEPSSSPSTLRPEYLTAESRSSGCSTPRSPCDVPRTYVCVPEDLPLATPRNHIGSTIPDDSLVIPSHQGRTSDLLKATSPGYNYNCSTTPDDLLVAPRPFHTRNSPIPTNQNNTQGFAQAATPPTDQTYSPQ</sequence>